<feature type="domain" description="UmuC" evidence="17">
    <location>
        <begin position="294"/>
        <end position="542"/>
    </location>
</feature>
<evidence type="ECO:0000256" key="1">
    <source>
        <dbReference type="ARBA" id="ARBA00004123"/>
    </source>
</evidence>
<dbReference type="eggNOG" id="KOG2093">
    <property type="taxonomic scope" value="Eukaryota"/>
</dbReference>
<dbReference type="PANTHER" id="PTHR45990">
    <property type="entry name" value="DNA REPAIR PROTEIN REV1"/>
    <property type="match status" value="1"/>
</dbReference>
<evidence type="ECO:0000256" key="9">
    <source>
        <dbReference type="ARBA" id="ARBA00022842"/>
    </source>
</evidence>
<dbReference type="GO" id="GO:0042276">
    <property type="term" value="P:error-prone translesion synthesis"/>
    <property type="evidence" value="ECO:0000318"/>
    <property type="project" value="GO_Central"/>
</dbReference>
<evidence type="ECO:0000256" key="15">
    <source>
        <dbReference type="SAM" id="MobiDB-lite"/>
    </source>
</evidence>
<keyword evidence="9 14" id="KW-0460">Magnesium</keyword>
<dbReference type="Gene3D" id="3.40.1170.60">
    <property type="match status" value="1"/>
</dbReference>
<feature type="binding site" evidence="14">
    <location>
        <position position="460"/>
    </location>
    <ligand>
        <name>Mg(2+)</name>
        <dbReference type="ChEBI" id="CHEBI:18420"/>
        <label>1</label>
    </ligand>
</feature>
<dbReference type="InterPro" id="IPR043128">
    <property type="entry name" value="Rev_trsase/Diguanyl_cyclase"/>
</dbReference>
<dbReference type="OMA" id="EELHKCF"/>
<feature type="compositionally biased region" description="Low complexity" evidence="15">
    <location>
        <begin position="147"/>
        <end position="172"/>
    </location>
</feature>
<dbReference type="EC" id="2.7.7.-" evidence="13"/>
<dbReference type="Gene3D" id="1.20.58.1280">
    <property type="entry name" value="DNA repair protein Rev1, C-terminal domain"/>
    <property type="match status" value="1"/>
</dbReference>
<evidence type="ECO:0000259" key="16">
    <source>
        <dbReference type="PROSITE" id="PS50172"/>
    </source>
</evidence>
<keyword evidence="19" id="KW-1185">Reference proteome</keyword>
<feature type="region of interest" description="Disordered" evidence="15">
    <location>
        <begin position="360"/>
        <end position="380"/>
    </location>
</feature>
<dbReference type="InterPro" id="IPR017961">
    <property type="entry name" value="DNA_pol_Y-fam_little_finger"/>
</dbReference>
<dbReference type="SUPFAM" id="SSF56672">
    <property type="entry name" value="DNA/RNA polymerases"/>
    <property type="match status" value="1"/>
</dbReference>
<dbReference type="STRING" id="10228.B3RQD9"/>
<dbReference type="OrthoDB" id="427711at2759"/>
<dbReference type="InParanoid" id="B3RQD9"/>
<evidence type="ECO:0000256" key="13">
    <source>
        <dbReference type="PIRNR" id="PIRNR036573"/>
    </source>
</evidence>
<dbReference type="GO" id="GO:0046872">
    <property type="term" value="F:metal ion binding"/>
    <property type="evidence" value="ECO:0007669"/>
    <property type="project" value="UniProtKB-KW"/>
</dbReference>
<dbReference type="CTD" id="6750864"/>
<feature type="region of interest" description="Disordered" evidence="15">
    <location>
        <begin position="830"/>
        <end position="861"/>
    </location>
</feature>
<dbReference type="AlphaFoldDB" id="B3RQD9"/>
<evidence type="ECO:0000256" key="8">
    <source>
        <dbReference type="ARBA" id="ARBA00022763"/>
    </source>
</evidence>
<comment type="cofactor">
    <cofactor evidence="14">
        <name>Mg(2+)</name>
        <dbReference type="ChEBI" id="CHEBI:18420"/>
    </cofactor>
    <text evidence="14">Binds 2 magnesium ions.</text>
</comment>
<dbReference type="SUPFAM" id="SSF52113">
    <property type="entry name" value="BRCT domain"/>
    <property type="match status" value="1"/>
</dbReference>
<dbReference type="RefSeq" id="XP_002110160.1">
    <property type="nucleotide sequence ID" value="XM_002110124.1"/>
</dbReference>
<comment type="subcellular location">
    <subcellularLocation>
        <location evidence="1 13">Nucleus</location>
    </subcellularLocation>
</comment>
<keyword evidence="4 13" id="KW-0237">DNA synthesis</keyword>
<dbReference type="GO" id="GO:0003887">
    <property type="term" value="F:DNA-directed DNA polymerase activity"/>
    <property type="evidence" value="ECO:0000318"/>
    <property type="project" value="GO_Central"/>
</dbReference>
<dbReference type="Gene3D" id="6.10.250.1490">
    <property type="match status" value="1"/>
</dbReference>
<dbReference type="InterPro" id="IPR036420">
    <property type="entry name" value="BRCT_dom_sf"/>
</dbReference>
<protein>
    <recommendedName>
        <fullName evidence="3 13">DNA repair protein REV1</fullName>
        <ecNumber evidence="13">2.7.7.-</ecNumber>
    </recommendedName>
</protein>
<evidence type="ECO:0000256" key="5">
    <source>
        <dbReference type="ARBA" id="ARBA00022679"/>
    </source>
</evidence>
<dbReference type="Pfam" id="PF11799">
    <property type="entry name" value="IMS_C"/>
    <property type="match status" value="1"/>
</dbReference>
<dbReference type="GeneID" id="6750864"/>
<keyword evidence="12 13" id="KW-0539">Nucleus</keyword>
<dbReference type="PIRSF" id="PIRSF036573">
    <property type="entry name" value="REV1"/>
    <property type="match status" value="1"/>
</dbReference>
<evidence type="ECO:0000313" key="19">
    <source>
        <dbReference type="Proteomes" id="UP000009022"/>
    </source>
</evidence>
<evidence type="ECO:0000256" key="10">
    <source>
        <dbReference type="ARBA" id="ARBA00023125"/>
    </source>
</evidence>
<keyword evidence="5 13" id="KW-0808">Transferase</keyword>
<evidence type="ECO:0000256" key="14">
    <source>
        <dbReference type="PIRSR" id="PIRSR036573-2"/>
    </source>
</evidence>
<feature type="domain" description="BRCT" evidence="16">
    <location>
        <begin position="43"/>
        <end position="130"/>
    </location>
</feature>
<feature type="compositionally biased region" description="Basic and acidic residues" evidence="15">
    <location>
        <begin position="360"/>
        <end position="371"/>
    </location>
</feature>
<dbReference type="Pfam" id="PF00817">
    <property type="entry name" value="IMS"/>
    <property type="match status" value="1"/>
</dbReference>
<comment type="similarity">
    <text evidence="2 13">Belongs to the DNA polymerase type-Y family.</text>
</comment>
<dbReference type="SMART" id="SM00292">
    <property type="entry name" value="BRCT"/>
    <property type="match status" value="1"/>
</dbReference>
<dbReference type="Pfam" id="PF00533">
    <property type="entry name" value="BRCT"/>
    <property type="match status" value="1"/>
</dbReference>
<evidence type="ECO:0000313" key="18">
    <source>
        <dbReference type="EMBL" id="EDV28326.1"/>
    </source>
</evidence>
<evidence type="ECO:0000256" key="6">
    <source>
        <dbReference type="ARBA" id="ARBA00022695"/>
    </source>
</evidence>
<dbReference type="GO" id="GO:0070987">
    <property type="term" value="P:error-free translesion synthesis"/>
    <property type="evidence" value="ECO:0000318"/>
    <property type="project" value="GO_Central"/>
</dbReference>
<sequence>MAAGKRKAHNNVTEYAWDSRDEYFDVKAVKLDDQYLAEQKKALVSNLFHGVSIHINGYTNPSAEVLKQLIMIHGGNFQQYYSKSRVTHIIASNLPDVKIKDLKKEIVVKPSWIVDSIQNGKILPIYNYLLVDGRSASQTKIQFTEANSSGKNKNNNTNCNSSCSNNSTTVKSQNIKTDSPKAKEKFPPGIANTADPEFVSQFYSRSRLHYLATWKSEWKNYASTLDRNIDLDNRRDEIRQRIIDLKSSRSSTIKHENHEVTVKEEPLQSSADQAIIESPNSQNTGRKNLFNRVVMHLDMDSFFVSVAIRDRADLRGLPVAVTHSKGKIKPANLQNADKLQEKAEFIQEMAHWEDYHSKDKVKAEKASHDSPSKSNKINNNFISANDKESVEQFSTSEIASCNYVARRYGLHNGMFMGRALQLCPHLRVVPYEFDKYKEVSKLLYNTLASYTFEIMAISCDEAYIDVTDILQDDYTIQDLASSIRHDIESKTGCTCSAGIGPNLLIARMATRIAKPNGQHYVDPANVLTFVANQSLKDLPGVGYRLHRKLKDLNVETCQDLRKISLPVLQRDFGTKTGLMLYQYCRGIDERPVQVDHERKSVSAEINYGIRFAEMKHRSPDASIKPWKYLGHGKCDNYAKSTTLTRPTCDSDIISKECMKLFYSFASINVQDVRGMGIQIQRLSPIDEDVKGSQGLLNFIKSVPQVEENVKAHEQIEPSDQIEVIHDQSIPTTSIAKQEEITDSNRHIEAQNDESFDLPSPSQLDHSVLDALPKEMRLKIEQKYAKMSSEAQIKVEPSTSATIDANSSIDPINLGAIADVYRHINYNEEIPRKNVKQRKKPKRNIKNKFRRNKSDQSIPKENKEDKLDRDIIVLDSTERKPKILPDQTNVIEPEFCGATEINEVKKIMAEWVDACLDVGPTETDIEYLMSYVERCISSKNLENVWLLCKLLKRKTVAHAAWYQIFTSILDRIQDIVSSQYDGSRLDYLFKRRFVLGWSRGENRFAKEMIYSKKLT</sequence>
<keyword evidence="8 13" id="KW-0227">DNA damage</keyword>
<accession>B3RQD9</accession>
<dbReference type="FunFam" id="3.40.50.10190:FF:000009">
    <property type="entry name" value="DNA repair protein REV1"/>
    <property type="match status" value="1"/>
</dbReference>
<keyword evidence="7 14" id="KW-0479">Metal-binding</keyword>
<dbReference type="InterPro" id="IPR001357">
    <property type="entry name" value="BRCT_dom"/>
</dbReference>
<dbReference type="Gene3D" id="3.30.1490.100">
    <property type="entry name" value="DNA polymerase, Y-family, little finger domain"/>
    <property type="match status" value="1"/>
</dbReference>
<feature type="compositionally biased region" description="Basic and acidic residues" evidence="15">
    <location>
        <begin position="851"/>
        <end position="861"/>
    </location>
</feature>
<feature type="binding site" evidence="14">
    <location>
        <position position="298"/>
    </location>
    <ligand>
        <name>Mg(2+)</name>
        <dbReference type="ChEBI" id="CHEBI:18420"/>
        <label>1</label>
    </ligand>
</feature>
<reference evidence="18 19" key="1">
    <citation type="journal article" date="2008" name="Nature">
        <title>The Trichoplax genome and the nature of placozoans.</title>
        <authorList>
            <person name="Srivastava M."/>
            <person name="Begovic E."/>
            <person name="Chapman J."/>
            <person name="Putnam N.H."/>
            <person name="Hellsten U."/>
            <person name="Kawashima T."/>
            <person name="Kuo A."/>
            <person name="Mitros T."/>
            <person name="Salamov A."/>
            <person name="Carpenter M.L."/>
            <person name="Signorovitch A.Y."/>
            <person name="Moreno M.A."/>
            <person name="Kamm K."/>
            <person name="Grimwood J."/>
            <person name="Schmutz J."/>
            <person name="Shapiro H."/>
            <person name="Grigoriev I.V."/>
            <person name="Buss L.W."/>
            <person name="Schierwater B."/>
            <person name="Dellaporta S.L."/>
            <person name="Rokhsar D.S."/>
        </authorList>
    </citation>
    <scope>NUCLEOTIDE SEQUENCE [LARGE SCALE GENOMIC DNA]</scope>
    <source>
        <strain evidence="18 19">Grell-BS-1999</strain>
    </source>
</reference>
<dbReference type="CDD" id="cd17719">
    <property type="entry name" value="BRCT_Rev1"/>
    <property type="match status" value="1"/>
</dbReference>
<evidence type="ECO:0000256" key="4">
    <source>
        <dbReference type="ARBA" id="ARBA00022634"/>
    </source>
</evidence>
<dbReference type="GO" id="GO:0006281">
    <property type="term" value="P:DNA repair"/>
    <property type="evidence" value="ECO:0007669"/>
    <property type="project" value="UniProtKB-KW"/>
</dbReference>
<evidence type="ECO:0000256" key="3">
    <source>
        <dbReference type="ARBA" id="ARBA00020399"/>
    </source>
</evidence>
<dbReference type="PROSITE" id="PS50173">
    <property type="entry name" value="UMUC"/>
    <property type="match status" value="1"/>
</dbReference>
<dbReference type="Gene3D" id="3.30.70.270">
    <property type="match status" value="2"/>
</dbReference>
<dbReference type="GO" id="GO:0005634">
    <property type="term" value="C:nucleus"/>
    <property type="evidence" value="ECO:0007669"/>
    <property type="project" value="UniProtKB-SubCell"/>
</dbReference>
<dbReference type="GO" id="GO:0003684">
    <property type="term" value="F:damaged DNA binding"/>
    <property type="evidence" value="ECO:0007669"/>
    <property type="project" value="UniProtKB-UniRule"/>
</dbReference>
<dbReference type="PROSITE" id="PS50172">
    <property type="entry name" value="BRCT"/>
    <property type="match status" value="1"/>
</dbReference>
<dbReference type="Pfam" id="PF16727">
    <property type="entry name" value="REV1_C"/>
    <property type="match status" value="1"/>
</dbReference>
<feature type="compositionally biased region" description="Basic residues" evidence="15">
    <location>
        <begin position="832"/>
        <end position="850"/>
    </location>
</feature>
<keyword evidence="6 13" id="KW-0548">Nucleotidyltransferase</keyword>
<feature type="binding site" evidence="14">
    <location>
        <position position="461"/>
    </location>
    <ligand>
        <name>Mg(2+)</name>
        <dbReference type="ChEBI" id="CHEBI:18420"/>
        <label>1</label>
    </ligand>
</feature>
<comment type="function">
    <text evidence="13">Deoxycytidyl transferase involved in DNA repair. Transfers a dCMP residue from dCTP to the 3'-end of a DNA primer in a template-dependent reaction. May assist in the first step in the bypass of abasic lesions by the insertion of a nucleotide opposite the lesion. Required for normal induction of mutations by physical and chemical agents.</text>
</comment>
<evidence type="ECO:0000259" key="17">
    <source>
        <dbReference type="PROSITE" id="PS50173"/>
    </source>
</evidence>
<dbReference type="InterPro" id="IPR036775">
    <property type="entry name" value="DNA_pol_Y-fam_lit_finger_sf"/>
</dbReference>
<gene>
    <name evidence="18" type="ORF">TRIADDRAFT_53871</name>
</gene>
<dbReference type="InterPro" id="IPR038401">
    <property type="entry name" value="Rev1_C_sf"/>
</dbReference>
<name>B3RQD9_TRIAD</name>
<dbReference type="InterPro" id="IPR053848">
    <property type="entry name" value="IMS_HHH_1"/>
</dbReference>
<dbReference type="CDD" id="cd12145">
    <property type="entry name" value="Rev1_C"/>
    <property type="match status" value="1"/>
</dbReference>
<keyword evidence="10 13" id="KW-0238">DNA-binding</keyword>
<proteinExistence type="inferred from homology"/>
<dbReference type="InterPro" id="IPR001126">
    <property type="entry name" value="UmuC"/>
</dbReference>
<dbReference type="Gene3D" id="3.40.50.10190">
    <property type="entry name" value="BRCT domain"/>
    <property type="match status" value="1"/>
</dbReference>
<dbReference type="PhylomeDB" id="B3RQD9"/>
<evidence type="ECO:0000256" key="7">
    <source>
        <dbReference type="ARBA" id="ARBA00022723"/>
    </source>
</evidence>
<dbReference type="Pfam" id="PF21999">
    <property type="entry name" value="IMS_HHH_1"/>
    <property type="match status" value="1"/>
</dbReference>
<feature type="region of interest" description="Disordered" evidence="15">
    <location>
        <begin position="147"/>
        <end position="189"/>
    </location>
</feature>
<dbReference type="KEGG" id="tad:TRIADDRAFT_53871"/>
<dbReference type="EMBL" id="DS985242">
    <property type="protein sequence ID" value="EDV28326.1"/>
    <property type="molecule type" value="Genomic_DNA"/>
</dbReference>
<evidence type="ECO:0000256" key="12">
    <source>
        <dbReference type="ARBA" id="ARBA00023242"/>
    </source>
</evidence>
<evidence type="ECO:0000256" key="11">
    <source>
        <dbReference type="ARBA" id="ARBA00023204"/>
    </source>
</evidence>
<keyword evidence="11 13" id="KW-0234">DNA repair</keyword>
<dbReference type="InterPro" id="IPR043502">
    <property type="entry name" value="DNA/RNA_pol_sf"/>
</dbReference>
<evidence type="ECO:0000256" key="2">
    <source>
        <dbReference type="ARBA" id="ARBA00010945"/>
    </source>
</evidence>
<dbReference type="PANTHER" id="PTHR45990:SF1">
    <property type="entry name" value="DNA REPAIR PROTEIN REV1"/>
    <property type="match status" value="1"/>
</dbReference>
<organism evidence="18 19">
    <name type="scientific">Trichoplax adhaerens</name>
    <name type="common">Trichoplax reptans</name>
    <dbReference type="NCBI Taxonomy" id="10228"/>
    <lineage>
        <taxon>Eukaryota</taxon>
        <taxon>Metazoa</taxon>
        <taxon>Placozoa</taxon>
        <taxon>Uniplacotomia</taxon>
        <taxon>Trichoplacea</taxon>
        <taxon>Trichoplacidae</taxon>
        <taxon>Trichoplax</taxon>
    </lineage>
</organism>
<dbReference type="Proteomes" id="UP000009022">
    <property type="component" value="Unassembled WGS sequence"/>
</dbReference>
<dbReference type="InterPro" id="IPR031991">
    <property type="entry name" value="Rev1_C"/>
</dbReference>
<dbReference type="InterPro" id="IPR012112">
    <property type="entry name" value="REV1"/>
</dbReference>
<dbReference type="HOGENOM" id="CLU_003901_0_0_1"/>
<dbReference type="Gene3D" id="1.10.150.20">
    <property type="entry name" value="5' to 3' exonuclease, C-terminal subdomain"/>
    <property type="match status" value="1"/>
</dbReference>
<dbReference type="GO" id="GO:0017125">
    <property type="term" value="F:deoxycytidyl transferase activity"/>
    <property type="evidence" value="ECO:0000318"/>
    <property type="project" value="GO_Central"/>
</dbReference>